<reference evidence="1" key="1">
    <citation type="submission" date="2007-06" db="EMBL/GenBank/DDBJ databases">
        <authorList>
            <person name="Fulton L."/>
            <person name="Clifton S."/>
            <person name="Fulton B."/>
            <person name="Xu J."/>
            <person name="Minx P."/>
            <person name="Pepin K.H."/>
            <person name="Johnson M."/>
            <person name="Thiruvilangam P."/>
            <person name="Bhonagiri V."/>
            <person name="Nash W.E."/>
            <person name="Mardis E.R."/>
            <person name="Wilson R.K."/>
        </authorList>
    </citation>
    <scope>NUCLEOTIDE SEQUENCE [LARGE SCALE GENOMIC DNA]</scope>
    <source>
        <strain evidence="1">ATCC 8492</strain>
    </source>
</reference>
<proteinExistence type="predicted"/>
<organism evidence="1 2">
    <name type="scientific">Bacteroides uniformis (strain ATCC 8492 / DSM 6597 / CCUG 4942 / CIP 103695 / JCM 5828 / KCTC 5204 / NCTC 13054 / VPI 0061)</name>
    <dbReference type="NCBI Taxonomy" id="411479"/>
    <lineage>
        <taxon>Bacteria</taxon>
        <taxon>Pseudomonadati</taxon>
        <taxon>Bacteroidota</taxon>
        <taxon>Bacteroidia</taxon>
        <taxon>Bacteroidales</taxon>
        <taxon>Bacteroidaceae</taxon>
        <taxon>Bacteroides</taxon>
    </lineage>
</organism>
<evidence type="ECO:0008006" key="3">
    <source>
        <dbReference type="Google" id="ProtNLM"/>
    </source>
</evidence>
<gene>
    <name evidence="1" type="ORF">BACUNI_03653</name>
</gene>
<dbReference type="Proteomes" id="UP000004110">
    <property type="component" value="Unassembled WGS sequence"/>
</dbReference>
<keyword evidence="2" id="KW-1185">Reference proteome</keyword>
<dbReference type="EMBL" id="AAYH02000047">
    <property type="protein sequence ID" value="EDO52858.1"/>
    <property type="molecule type" value="Genomic_DNA"/>
</dbReference>
<evidence type="ECO:0000313" key="2">
    <source>
        <dbReference type="Proteomes" id="UP000004110"/>
    </source>
</evidence>
<name>A0ABC9N8J2_BACUC</name>
<reference evidence="1" key="2">
    <citation type="submission" date="2013-11" db="EMBL/GenBank/DDBJ databases">
        <title>Draft genome sequence of Bacteroides uniformis (ATCC 8492).</title>
        <authorList>
            <person name="Sudarsanam P."/>
            <person name="Ley R."/>
            <person name="Guruge J."/>
            <person name="Turnbaugh P.J."/>
            <person name="Mahowald M."/>
            <person name="Liep D."/>
            <person name="Gordon J."/>
        </authorList>
    </citation>
    <scope>NUCLEOTIDE SEQUENCE</scope>
    <source>
        <strain evidence="1">ATCC 8492</strain>
    </source>
</reference>
<comment type="caution">
    <text evidence="1">The sequence shown here is derived from an EMBL/GenBank/DDBJ whole genome shotgun (WGS) entry which is preliminary data.</text>
</comment>
<accession>A0ABC9N8J2</accession>
<protein>
    <recommendedName>
        <fullName evidence="3">Transposase</fullName>
    </recommendedName>
</protein>
<evidence type="ECO:0000313" key="1">
    <source>
        <dbReference type="EMBL" id="EDO52858.1"/>
    </source>
</evidence>
<dbReference type="AlphaFoldDB" id="A0ABC9N8J2"/>
<sequence length="49" mass="5748">MLKCYKFTEYFRLTEALSLNLPPNTYTEIFVHGRKATKKPLKLAILVVF</sequence>